<sequence>MSRIIGLIFFDNIEPLFNKVKKDGTMSKENLYVSLTNATIELVKE</sequence>
<name>A0A8S5SJ66_9CAUD</name>
<evidence type="ECO:0000313" key="1">
    <source>
        <dbReference type="EMBL" id="DAF50703.1"/>
    </source>
</evidence>
<protein>
    <submittedName>
        <fullName evidence="1">Uncharacterized protein</fullName>
    </submittedName>
</protein>
<dbReference type="EMBL" id="BK032600">
    <property type="protein sequence ID" value="DAF50703.1"/>
    <property type="molecule type" value="Genomic_DNA"/>
</dbReference>
<reference evidence="1" key="1">
    <citation type="journal article" date="2021" name="Proc. Natl. Acad. Sci. U.S.A.">
        <title>A Catalog of Tens of Thousands of Viruses from Human Metagenomes Reveals Hidden Associations with Chronic Diseases.</title>
        <authorList>
            <person name="Tisza M.J."/>
            <person name="Buck C.B."/>
        </authorList>
    </citation>
    <scope>NUCLEOTIDE SEQUENCE</scope>
    <source>
        <strain evidence="1">Ct04y17</strain>
    </source>
</reference>
<accession>A0A8S5SJ66</accession>
<organism evidence="1">
    <name type="scientific">Myoviridae sp. ct04y17</name>
    <dbReference type="NCBI Taxonomy" id="2827652"/>
    <lineage>
        <taxon>Viruses</taxon>
        <taxon>Duplodnaviria</taxon>
        <taxon>Heunggongvirae</taxon>
        <taxon>Uroviricota</taxon>
        <taxon>Caudoviricetes</taxon>
    </lineage>
</organism>
<proteinExistence type="predicted"/>